<comment type="caution">
    <text evidence="5">The sequence shown here is derived from an EMBL/GenBank/DDBJ whole genome shotgun (WGS) entry which is preliminary data.</text>
</comment>
<protein>
    <recommendedName>
        <fullName evidence="4">Epoxide hydrolase N-terminal domain-containing protein</fullName>
    </recommendedName>
</protein>
<dbReference type="RefSeq" id="XP_043006813.1">
    <property type="nucleotide sequence ID" value="XM_043154359.1"/>
</dbReference>
<dbReference type="InterPro" id="IPR010497">
    <property type="entry name" value="Epoxide_hydro_N"/>
</dbReference>
<evidence type="ECO:0000256" key="2">
    <source>
        <dbReference type="ARBA" id="ARBA00022797"/>
    </source>
</evidence>
<evidence type="ECO:0000313" key="5">
    <source>
        <dbReference type="EMBL" id="KAG7090343.1"/>
    </source>
</evidence>
<dbReference type="PANTHER" id="PTHR21661:SF35">
    <property type="entry name" value="EPOXIDE HYDROLASE"/>
    <property type="match status" value="1"/>
</dbReference>
<keyword evidence="6" id="KW-1185">Reference proteome</keyword>
<dbReference type="GO" id="GO:0004301">
    <property type="term" value="F:epoxide hydrolase activity"/>
    <property type="evidence" value="ECO:0007669"/>
    <property type="project" value="TreeGrafter"/>
</dbReference>
<organism evidence="5 6">
    <name type="scientific">Marasmius oreades</name>
    <name type="common">fairy-ring Marasmius</name>
    <dbReference type="NCBI Taxonomy" id="181124"/>
    <lineage>
        <taxon>Eukaryota</taxon>
        <taxon>Fungi</taxon>
        <taxon>Dikarya</taxon>
        <taxon>Basidiomycota</taxon>
        <taxon>Agaricomycotina</taxon>
        <taxon>Agaricomycetes</taxon>
        <taxon>Agaricomycetidae</taxon>
        <taxon>Agaricales</taxon>
        <taxon>Marasmiineae</taxon>
        <taxon>Marasmiaceae</taxon>
        <taxon>Marasmius</taxon>
    </lineage>
</organism>
<dbReference type="AlphaFoldDB" id="A0A9P7RWK8"/>
<dbReference type="Proteomes" id="UP001049176">
    <property type="component" value="Chromosome 6"/>
</dbReference>
<dbReference type="GeneID" id="66078539"/>
<keyword evidence="2" id="KW-0058">Aromatic hydrocarbons catabolism</keyword>
<gene>
    <name evidence="5" type="ORF">E1B28_009463</name>
</gene>
<sequence>MSSTFKISVPEDSISSLKQKLELTRLPDELDEARWDYGVPLSDIRRLVARWKDGYDWKRLLHCFSPAFSKFLNTGRFELGFPQMYDGAVIVERSIALGQPAIYVSMNYQVTKRMRRRKR</sequence>
<evidence type="ECO:0000256" key="3">
    <source>
        <dbReference type="ARBA" id="ARBA00022801"/>
    </source>
</evidence>
<feature type="domain" description="Epoxide hydrolase N-terminal" evidence="4">
    <location>
        <begin position="4"/>
        <end position="61"/>
    </location>
</feature>
<dbReference type="Pfam" id="PF06441">
    <property type="entry name" value="EHN"/>
    <property type="match status" value="1"/>
</dbReference>
<keyword evidence="3" id="KW-0378">Hydrolase</keyword>
<dbReference type="InterPro" id="IPR029058">
    <property type="entry name" value="AB_hydrolase_fold"/>
</dbReference>
<dbReference type="PANTHER" id="PTHR21661">
    <property type="entry name" value="EPOXIDE HYDROLASE 1-RELATED"/>
    <property type="match status" value="1"/>
</dbReference>
<dbReference type="SUPFAM" id="SSF53474">
    <property type="entry name" value="alpha/beta-Hydrolases"/>
    <property type="match status" value="1"/>
</dbReference>
<name>A0A9P7RWK8_9AGAR</name>
<evidence type="ECO:0000259" key="4">
    <source>
        <dbReference type="Pfam" id="PF06441"/>
    </source>
</evidence>
<accession>A0A9P7RWK8</accession>
<dbReference type="Gene3D" id="3.40.50.1820">
    <property type="entry name" value="alpha/beta hydrolase"/>
    <property type="match status" value="1"/>
</dbReference>
<proteinExistence type="inferred from homology"/>
<evidence type="ECO:0000313" key="6">
    <source>
        <dbReference type="Proteomes" id="UP001049176"/>
    </source>
</evidence>
<dbReference type="OrthoDB" id="7130006at2759"/>
<dbReference type="KEGG" id="more:E1B28_009463"/>
<comment type="similarity">
    <text evidence="1">Belongs to the peptidase S33 family.</text>
</comment>
<evidence type="ECO:0000256" key="1">
    <source>
        <dbReference type="ARBA" id="ARBA00010088"/>
    </source>
</evidence>
<reference evidence="5" key="1">
    <citation type="journal article" date="2021" name="Genome Biol. Evol.">
        <title>The assembled and annotated genome of the fairy-ring fungus Marasmius oreades.</title>
        <authorList>
            <person name="Hiltunen M."/>
            <person name="Ament-Velasquez S.L."/>
            <person name="Johannesson H."/>
        </authorList>
    </citation>
    <scope>NUCLEOTIDE SEQUENCE</scope>
    <source>
        <strain evidence="5">03SP1</strain>
    </source>
</reference>
<dbReference type="GO" id="GO:0097176">
    <property type="term" value="P:epoxide metabolic process"/>
    <property type="evidence" value="ECO:0007669"/>
    <property type="project" value="TreeGrafter"/>
</dbReference>
<dbReference type="EMBL" id="CM032186">
    <property type="protein sequence ID" value="KAG7090343.1"/>
    <property type="molecule type" value="Genomic_DNA"/>
</dbReference>